<feature type="transmembrane region" description="Helical" evidence="1">
    <location>
        <begin position="75"/>
        <end position="93"/>
    </location>
</feature>
<dbReference type="GO" id="GO:0016020">
    <property type="term" value="C:membrane"/>
    <property type="evidence" value="ECO:0007669"/>
    <property type="project" value="InterPro"/>
</dbReference>
<proteinExistence type="predicted"/>
<protein>
    <recommendedName>
        <fullName evidence="4">CDP-diacylglycerol--glycerol-3-phosphate 3-phosphatidyltransferase</fullName>
    </recommendedName>
</protein>
<dbReference type="Pfam" id="PF01066">
    <property type="entry name" value="CDP-OH_P_transf"/>
    <property type="match status" value="1"/>
</dbReference>
<organism evidence="2 3">
    <name type="scientific">Candidatus Staskawiczbacteria bacterium CG10_big_fil_rev_8_21_14_0_10_38_10</name>
    <dbReference type="NCBI Taxonomy" id="1974891"/>
    <lineage>
        <taxon>Bacteria</taxon>
        <taxon>Candidatus Staskawicziibacteriota</taxon>
    </lineage>
</organism>
<gene>
    <name evidence="2" type="ORF">COU98_01565</name>
</gene>
<accession>A0A2H9T1C7</accession>
<evidence type="ECO:0008006" key="4">
    <source>
        <dbReference type="Google" id="ProtNLM"/>
    </source>
</evidence>
<evidence type="ECO:0000313" key="3">
    <source>
        <dbReference type="Proteomes" id="UP000236946"/>
    </source>
</evidence>
<feature type="transmembrane region" description="Helical" evidence="1">
    <location>
        <begin position="12"/>
        <end position="32"/>
    </location>
</feature>
<name>A0A2H9T1C7_9BACT</name>
<dbReference type="AlphaFoldDB" id="A0A2H9T1C7"/>
<dbReference type="EMBL" id="PFEN01000028">
    <property type="protein sequence ID" value="PJE69525.1"/>
    <property type="molecule type" value="Genomic_DNA"/>
</dbReference>
<keyword evidence="1" id="KW-1133">Transmembrane helix</keyword>
<dbReference type="GO" id="GO:0008654">
    <property type="term" value="P:phospholipid biosynthetic process"/>
    <property type="evidence" value="ECO:0007669"/>
    <property type="project" value="InterPro"/>
</dbReference>
<dbReference type="Proteomes" id="UP000236946">
    <property type="component" value="Unassembled WGS sequence"/>
</dbReference>
<feature type="transmembrane region" description="Helical" evidence="1">
    <location>
        <begin position="105"/>
        <end position="129"/>
    </location>
</feature>
<feature type="transmembrane region" description="Helical" evidence="1">
    <location>
        <begin position="38"/>
        <end position="54"/>
    </location>
</feature>
<keyword evidence="1" id="KW-0812">Transmembrane</keyword>
<sequence length="200" mass="22894">MLKNNDWFFKNLANMLTVTGLLMAVWLLIVAIGYPEQLWLMLLLTVLIGLTDFFDGKLAKRLQIESTFGKALDRLRDKIFVCPTLLILVWRYLPLQNLSVVFNTFTIALISLIILIECLLFSALIFGIAKNLDISSNKFGKAKMFCEFVLILVWLIILNIEKYLNVPVNGFSIYVIDTILIVTAYLAVKSIEGYSKIYQR</sequence>
<reference evidence="3" key="1">
    <citation type="submission" date="2017-09" db="EMBL/GenBank/DDBJ databases">
        <title>Depth-based differentiation of microbial function through sediment-hosted aquifers and enrichment of novel symbionts in the deep terrestrial subsurface.</title>
        <authorList>
            <person name="Probst A.J."/>
            <person name="Ladd B."/>
            <person name="Jarett J.K."/>
            <person name="Geller-Mcgrath D.E."/>
            <person name="Sieber C.M.K."/>
            <person name="Emerson J.B."/>
            <person name="Anantharaman K."/>
            <person name="Thomas B.C."/>
            <person name="Malmstrom R."/>
            <person name="Stieglmeier M."/>
            <person name="Klingl A."/>
            <person name="Woyke T."/>
            <person name="Ryan C.M."/>
            <person name="Banfield J.F."/>
        </authorList>
    </citation>
    <scope>NUCLEOTIDE SEQUENCE [LARGE SCALE GENOMIC DNA]</scope>
</reference>
<feature type="transmembrane region" description="Helical" evidence="1">
    <location>
        <begin position="166"/>
        <end position="188"/>
    </location>
</feature>
<dbReference type="InterPro" id="IPR043130">
    <property type="entry name" value="CDP-OH_PTrfase_TM_dom"/>
</dbReference>
<comment type="caution">
    <text evidence="2">The sequence shown here is derived from an EMBL/GenBank/DDBJ whole genome shotgun (WGS) entry which is preliminary data.</text>
</comment>
<dbReference type="GO" id="GO:0016780">
    <property type="term" value="F:phosphotransferase activity, for other substituted phosphate groups"/>
    <property type="evidence" value="ECO:0007669"/>
    <property type="project" value="InterPro"/>
</dbReference>
<dbReference type="Gene3D" id="1.20.120.1760">
    <property type="match status" value="1"/>
</dbReference>
<dbReference type="InterPro" id="IPR000462">
    <property type="entry name" value="CDP-OH_P_trans"/>
</dbReference>
<evidence type="ECO:0000256" key="1">
    <source>
        <dbReference type="SAM" id="Phobius"/>
    </source>
</evidence>
<keyword evidence="1" id="KW-0472">Membrane</keyword>
<feature type="transmembrane region" description="Helical" evidence="1">
    <location>
        <begin position="141"/>
        <end position="160"/>
    </location>
</feature>
<evidence type="ECO:0000313" key="2">
    <source>
        <dbReference type="EMBL" id="PJE69525.1"/>
    </source>
</evidence>